<evidence type="ECO:0000313" key="2">
    <source>
        <dbReference type="EMBL" id="KAJ4943966.1"/>
    </source>
</evidence>
<dbReference type="Proteomes" id="UP001141806">
    <property type="component" value="Unassembled WGS sequence"/>
</dbReference>
<reference evidence="2" key="1">
    <citation type="journal article" date="2023" name="Plant J.">
        <title>The genome of the king protea, Protea cynaroides.</title>
        <authorList>
            <person name="Chang J."/>
            <person name="Duong T.A."/>
            <person name="Schoeman C."/>
            <person name="Ma X."/>
            <person name="Roodt D."/>
            <person name="Barker N."/>
            <person name="Li Z."/>
            <person name="Van de Peer Y."/>
            <person name="Mizrachi E."/>
        </authorList>
    </citation>
    <scope>NUCLEOTIDE SEQUENCE</scope>
    <source>
        <tissue evidence="2">Young leaves</tissue>
    </source>
</reference>
<evidence type="ECO:0000313" key="3">
    <source>
        <dbReference type="Proteomes" id="UP001141806"/>
    </source>
</evidence>
<accession>A0A9Q0GPN2</accession>
<dbReference type="EMBL" id="JAMYWD010001305">
    <property type="protein sequence ID" value="KAJ4943966.1"/>
    <property type="molecule type" value="Genomic_DNA"/>
</dbReference>
<proteinExistence type="predicted"/>
<feature type="compositionally biased region" description="Polar residues" evidence="1">
    <location>
        <begin position="233"/>
        <end position="250"/>
    </location>
</feature>
<gene>
    <name evidence="2" type="ORF">NE237_016331</name>
</gene>
<feature type="region of interest" description="Disordered" evidence="1">
    <location>
        <begin position="226"/>
        <end position="263"/>
    </location>
</feature>
<dbReference type="AlphaFoldDB" id="A0A9Q0GPN2"/>
<keyword evidence="3" id="KW-1185">Reference proteome</keyword>
<sequence length="287" mass="33197">MRDAIERMNCQDLDGRNITINKVQTRGGGVYCSEDGGSYGGGGGGYGRHEDGWKNALKEMGNLKGWPLKGDANIRFNLIQQSNIDDEVQGFPLIFKKRRGVTKGYNSLALHVVGLVEPTMFLKRWWRPSRKKVRQLVQGIIFADYFSTRFILQGSCYCRQQQTQAEVISCCVCHLLQGWILHLCSIKCILHMVKKWSIPIVYTGHRNRGDSELDYSDLLRSYKKNKKDDASRHTGSSQHDVSQHTSSSQRETQREGKKKARKYFSRTRCFSRRNKIHKQENKKRWIY</sequence>
<comment type="caution">
    <text evidence="2">The sequence shown here is derived from an EMBL/GenBank/DDBJ whole genome shotgun (WGS) entry which is preliminary data.</text>
</comment>
<organism evidence="2 3">
    <name type="scientific">Protea cynaroides</name>
    <dbReference type="NCBI Taxonomy" id="273540"/>
    <lineage>
        <taxon>Eukaryota</taxon>
        <taxon>Viridiplantae</taxon>
        <taxon>Streptophyta</taxon>
        <taxon>Embryophyta</taxon>
        <taxon>Tracheophyta</taxon>
        <taxon>Spermatophyta</taxon>
        <taxon>Magnoliopsida</taxon>
        <taxon>Proteales</taxon>
        <taxon>Proteaceae</taxon>
        <taxon>Protea</taxon>
    </lineage>
</organism>
<evidence type="ECO:0000256" key="1">
    <source>
        <dbReference type="SAM" id="MobiDB-lite"/>
    </source>
</evidence>
<protein>
    <submittedName>
        <fullName evidence="2">Uncharacterized protein</fullName>
    </submittedName>
</protein>
<name>A0A9Q0GPN2_9MAGN</name>